<gene>
    <name evidence="1" type="ORF">HPB49_000402</name>
</gene>
<comment type="caution">
    <text evidence="1">The sequence shown here is derived from an EMBL/GenBank/DDBJ whole genome shotgun (WGS) entry which is preliminary data.</text>
</comment>
<accession>A0ACB8CIN5</accession>
<keyword evidence="2" id="KW-1185">Reference proteome</keyword>
<protein>
    <submittedName>
        <fullName evidence="1">Uncharacterized protein</fullName>
    </submittedName>
</protein>
<reference evidence="1" key="1">
    <citation type="submission" date="2020-05" db="EMBL/GenBank/DDBJ databases">
        <title>Large-scale comparative analyses of tick genomes elucidate their genetic diversity and vector capacities.</title>
        <authorList>
            <person name="Jia N."/>
            <person name="Wang J."/>
            <person name="Shi W."/>
            <person name="Du L."/>
            <person name="Sun Y."/>
            <person name="Zhan W."/>
            <person name="Jiang J."/>
            <person name="Wang Q."/>
            <person name="Zhang B."/>
            <person name="Ji P."/>
            <person name="Sakyi L.B."/>
            <person name="Cui X."/>
            <person name="Yuan T."/>
            <person name="Jiang B."/>
            <person name="Yang W."/>
            <person name="Lam T.T.-Y."/>
            <person name="Chang Q."/>
            <person name="Ding S."/>
            <person name="Wang X."/>
            <person name="Zhu J."/>
            <person name="Ruan X."/>
            <person name="Zhao L."/>
            <person name="Wei J."/>
            <person name="Que T."/>
            <person name="Du C."/>
            <person name="Cheng J."/>
            <person name="Dai P."/>
            <person name="Han X."/>
            <person name="Huang E."/>
            <person name="Gao Y."/>
            <person name="Liu J."/>
            <person name="Shao H."/>
            <person name="Ye R."/>
            <person name="Li L."/>
            <person name="Wei W."/>
            <person name="Wang X."/>
            <person name="Wang C."/>
            <person name="Yang T."/>
            <person name="Huo Q."/>
            <person name="Li W."/>
            <person name="Guo W."/>
            <person name="Chen H."/>
            <person name="Zhou L."/>
            <person name="Ni X."/>
            <person name="Tian J."/>
            <person name="Zhou Y."/>
            <person name="Sheng Y."/>
            <person name="Liu T."/>
            <person name="Pan Y."/>
            <person name="Xia L."/>
            <person name="Li J."/>
            <person name="Zhao F."/>
            <person name="Cao W."/>
        </authorList>
    </citation>
    <scope>NUCLEOTIDE SEQUENCE</scope>
    <source>
        <strain evidence="1">Dsil-2018</strain>
    </source>
</reference>
<evidence type="ECO:0000313" key="2">
    <source>
        <dbReference type="Proteomes" id="UP000821865"/>
    </source>
</evidence>
<dbReference type="Proteomes" id="UP000821865">
    <property type="component" value="Chromosome 6"/>
</dbReference>
<dbReference type="EMBL" id="CM023475">
    <property type="protein sequence ID" value="KAH7944767.1"/>
    <property type="molecule type" value="Genomic_DNA"/>
</dbReference>
<sequence>MDALPSPERLVLAENAADNWKFRQRVELYLKATGKERTSAQKNAIFLHLVGKEAIDVFSTFQFTSAEQDGYDTLVRRFEAFCEPLSNEMLESETSAVRDETNSAGATGIAGDTSSPVRRSRRIRNPRNRLTFDENPQPEVIIRHLTKFLKTRCCLSRSARLSAWYVHIVRRVGNLQGEKTFGRWRRTLATSGQLLSGAEEGRGPELVLLDVLGGPSFTRPCVQRRGGDEDNAGSSNAAERGGPADGRPRHFLPACCRLFFFFSQDQNGQCKARGDSVGERMRSSVLAQPVHGGCLEASRSRVVRRRRRLSNANVPGMFAPPFVLFFVVCRACFVLSFASLFGSWRSWHPARCGSLGWEPGPERVSIFHLEAGGDSRRRSVRY</sequence>
<name>A0ACB8CIN5_DERSI</name>
<organism evidence="1 2">
    <name type="scientific">Dermacentor silvarum</name>
    <name type="common">Tick</name>
    <dbReference type="NCBI Taxonomy" id="543639"/>
    <lineage>
        <taxon>Eukaryota</taxon>
        <taxon>Metazoa</taxon>
        <taxon>Ecdysozoa</taxon>
        <taxon>Arthropoda</taxon>
        <taxon>Chelicerata</taxon>
        <taxon>Arachnida</taxon>
        <taxon>Acari</taxon>
        <taxon>Parasitiformes</taxon>
        <taxon>Ixodida</taxon>
        <taxon>Ixodoidea</taxon>
        <taxon>Ixodidae</taxon>
        <taxon>Rhipicephalinae</taxon>
        <taxon>Dermacentor</taxon>
    </lineage>
</organism>
<proteinExistence type="predicted"/>
<evidence type="ECO:0000313" key="1">
    <source>
        <dbReference type="EMBL" id="KAH7944767.1"/>
    </source>
</evidence>